<feature type="chain" id="PRO_5046660026" description="SLH domain-containing protein" evidence="1">
    <location>
        <begin position="27"/>
        <end position="441"/>
    </location>
</feature>
<feature type="domain" description="SLH" evidence="2">
    <location>
        <begin position="49"/>
        <end position="112"/>
    </location>
</feature>
<evidence type="ECO:0000313" key="3">
    <source>
        <dbReference type="EMBL" id="MBP1905109.1"/>
    </source>
</evidence>
<dbReference type="PROSITE" id="PS51272">
    <property type="entry name" value="SLH"/>
    <property type="match status" value="2"/>
</dbReference>
<sequence length="441" mass="49214">MKKRSLSAIIVASLLLSSTAIPIALAESVTDQQETTEASESVKTQESKTLESPFTDIQGHWAEVNIKQAFTQGYISASANGKFNPNQFVTRAEFLKMLIVAQNITVESLNQGEAWYKPYITAGENKGIYKSGEYKAEQWTSPITRQEMARMAVRAIGAEDKDNDEMYVAVQKGLISGTGDGKLSPEGKTTRAQAITIIERVLKINEGEKLPVDDKALSAAEQHKNAPKDPWGRAIRTTNLPKNYKDFPYILADAPNELYDLKHESAFPEKFKTPVQFFESDGFNKAGIDGLVEYVEQYVNQIVNVDYTTLNQAWADKLIAVMNTTNNARAVKEEVAEYIKNAKANKVKIQGTVKAEPSIIFIDGSTYMRIYFTFKVTDFKNTNKAIFYDSTKINIKKNIEYVGYSNIALSTPAFGVAEGDYSYTVVSLFASLFEEATYRPR</sequence>
<gene>
    <name evidence="3" type="ORF">J2Z32_001737</name>
</gene>
<dbReference type="Pfam" id="PF00395">
    <property type="entry name" value="SLH"/>
    <property type="match status" value="2"/>
</dbReference>
<reference evidence="3 4" key="1">
    <citation type="submission" date="2021-03" db="EMBL/GenBank/DDBJ databases">
        <title>Genomic Encyclopedia of Type Strains, Phase IV (KMG-IV): sequencing the most valuable type-strain genomes for metagenomic binning, comparative biology and taxonomic classification.</title>
        <authorList>
            <person name="Goeker M."/>
        </authorList>
    </citation>
    <scope>NUCLEOTIDE SEQUENCE [LARGE SCALE GENOMIC DNA]</scope>
    <source>
        <strain evidence="3 4">DSM 14349</strain>
    </source>
</reference>
<keyword evidence="4" id="KW-1185">Reference proteome</keyword>
<keyword evidence="1" id="KW-0732">Signal</keyword>
<dbReference type="InterPro" id="IPR001119">
    <property type="entry name" value="SLH_dom"/>
</dbReference>
<dbReference type="PANTHER" id="PTHR43308:SF5">
    <property type="entry name" value="S-LAYER PROTEIN _ PEPTIDOGLYCAN ENDO-BETA-N-ACETYLGLUCOSAMINIDASE"/>
    <property type="match status" value="1"/>
</dbReference>
<dbReference type="RefSeq" id="WP_210088754.1">
    <property type="nucleotide sequence ID" value="NZ_JAGGKG010000007.1"/>
</dbReference>
<proteinExistence type="predicted"/>
<feature type="signal peptide" evidence="1">
    <location>
        <begin position="1"/>
        <end position="26"/>
    </location>
</feature>
<evidence type="ECO:0000313" key="4">
    <source>
        <dbReference type="Proteomes" id="UP001519272"/>
    </source>
</evidence>
<name>A0ABS4FRA6_9BACL</name>
<dbReference type="PANTHER" id="PTHR43308">
    <property type="entry name" value="OUTER MEMBRANE PROTEIN ALPHA-RELATED"/>
    <property type="match status" value="1"/>
</dbReference>
<accession>A0ABS4FRA6</accession>
<dbReference type="EMBL" id="JAGGKG010000007">
    <property type="protein sequence ID" value="MBP1905109.1"/>
    <property type="molecule type" value="Genomic_DNA"/>
</dbReference>
<comment type="caution">
    <text evidence="3">The sequence shown here is derived from an EMBL/GenBank/DDBJ whole genome shotgun (WGS) entry which is preliminary data.</text>
</comment>
<evidence type="ECO:0000259" key="2">
    <source>
        <dbReference type="PROSITE" id="PS51272"/>
    </source>
</evidence>
<protein>
    <recommendedName>
        <fullName evidence="2">SLH domain-containing protein</fullName>
    </recommendedName>
</protein>
<dbReference type="Proteomes" id="UP001519272">
    <property type="component" value="Unassembled WGS sequence"/>
</dbReference>
<evidence type="ECO:0000256" key="1">
    <source>
        <dbReference type="SAM" id="SignalP"/>
    </source>
</evidence>
<dbReference type="InterPro" id="IPR051465">
    <property type="entry name" value="Cell_Envelope_Struct_Comp"/>
</dbReference>
<organism evidence="3 4">
    <name type="scientific">Paenibacillus turicensis</name>
    <dbReference type="NCBI Taxonomy" id="160487"/>
    <lineage>
        <taxon>Bacteria</taxon>
        <taxon>Bacillati</taxon>
        <taxon>Bacillota</taxon>
        <taxon>Bacilli</taxon>
        <taxon>Bacillales</taxon>
        <taxon>Paenibacillaceae</taxon>
        <taxon>Paenibacillus</taxon>
    </lineage>
</organism>
<feature type="domain" description="SLH" evidence="2">
    <location>
        <begin position="149"/>
        <end position="212"/>
    </location>
</feature>